<protein>
    <recommendedName>
        <fullName evidence="2">TniQ domain-containing protein</fullName>
    </recommendedName>
</protein>
<sequence>MSLPSPASGPPPDSEAFPSRPQAPPAAGRDIDAWPLAVPRHHDEQFERWLGRVSHRYGVSLSQIVRTMALPSYVQDNTIGMVMAVMLDYAQFARTVGVPYNHTDELKDPDEVGLAVGTAVDKLRALKPRTVGRWCPACLATSGYWRGQWLDWWALACPVHRLELVSQCPNCGQMPWSSKAWIFRAGPVDRCPEKLPGSRRYDQCGADLTRAPAETVDPLLLRTQLRFDQLFDRTFDAPYEHITIGDFTVPRTMFLHALCCVAAAVAGQYGTGSDDSSRIVRALAEAFELFEDLIAGRSSEALDTLLGPSGLLDPLTSEWDTTRSIPNPVLTAATLRRGEDRMGPGDHLLFRFGRNHPALPPAQLDISLDGRVGLRDLLPDHRTVPLTVPTQWVPQQLWPEVVDGIGEEPAVRGALAICLLRLGRDIHTGALALELGLPWGTAVDVDSEIARMLGHHGWPQLLHTLERIASELHRAPPPIDYRARRIIGARPELLDAALTTANRRSGREKLTPEVRARFWERFTGNDIAWAPVGLSRPFRDTTAYTGYVQTRYEYDIQWDTTFRSALDRLRRLSELPVIGPLDWMPPWLSGTSRLTAASWQRFPYEHLFDDKATDPGPLLAYVVLAALVPDWEAEDHASSMSGWASERYRLIHEVPVLLQRGKPRSRIAPHPGEEHVGRMVAHTCGNPAAPTLDLALPHLHRWPHRTT</sequence>
<gene>
    <name evidence="3" type="ORF">HGA15_25285</name>
</gene>
<accession>A0A846YR24</accession>
<dbReference type="InterPro" id="IPR009492">
    <property type="entry name" value="TniQ"/>
</dbReference>
<dbReference type="AlphaFoldDB" id="A0A846YR24"/>
<feature type="domain" description="TniQ" evidence="2">
    <location>
        <begin position="36"/>
        <end position="164"/>
    </location>
</feature>
<dbReference type="RefSeq" id="WP_062978886.1">
    <property type="nucleotide sequence ID" value="NZ_JAAXOT010000015.1"/>
</dbReference>
<dbReference type="Pfam" id="PF06527">
    <property type="entry name" value="TniQ"/>
    <property type="match status" value="1"/>
</dbReference>
<dbReference type="EMBL" id="JAAXOT010000015">
    <property type="protein sequence ID" value="NKY59409.1"/>
    <property type="molecule type" value="Genomic_DNA"/>
</dbReference>
<reference evidence="3 4" key="1">
    <citation type="submission" date="2020-04" db="EMBL/GenBank/DDBJ databases">
        <title>MicrobeNet Type strains.</title>
        <authorList>
            <person name="Nicholson A.C."/>
        </authorList>
    </citation>
    <scope>NUCLEOTIDE SEQUENCE [LARGE SCALE GENOMIC DNA]</scope>
    <source>
        <strain evidence="3 4">JCM 3332</strain>
    </source>
</reference>
<evidence type="ECO:0000256" key="1">
    <source>
        <dbReference type="SAM" id="MobiDB-lite"/>
    </source>
</evidence>
<evidence type="ECO:0000259" key="2">
    <source>
        <dbReference type="Pfam" id="PF06527"/>
    </source>
</evidence>
<organism evidence="3 4">
    <name type="scientific">Nocardia flavorosea</name>
    <dbReference type="NCBI Taxonomy" id="53429"/>
    <lineage>
        <taxon>Bacteria</taxon>
        <taxon>Bacillati</taxon>
        <taxon>Actinomycetota</taxon>
        <taxon>Actinomycetes</taxon>
        <taxon>Mycobacteriales</taxon>
        <taxon>Nocardiaceae</taxon>
        <taxon>Nocardia</taxon>
    </lineage>
</organism>
<name>A0A846YR24_9NOCA</name>
<keyword evidence="4" id="KW-1185">Reference proteome</keyword>
<comment type="caution">
    <text evidence="3">The sequence shown here is derived from an EMBL/GenBank/DDBJ whole genome shotgun (WGS) entry which is preliminary data.</text>
</comment>
<feature type="region of interest" description="Disordered" evidence="1">
    <location>
        <begin position="1"/>
        <end position="30"/>
    </location>
</feature>
<proteinExistence type="predicted"/>
<evidence type="ECO:0000313" key="3">
    <source>
        <dbReference type="EMBL" id="NKY59409.1"/>
    </source>
</evidence>
<dbReference type="Proteomes" id="UP000570678">
    <property type="component" value="Unassembled WGS sequence"/>
</dbReference>
<evidence type="ECO:0000313" key="4">
    <source>
        <dbReference type="Proteomes" id="UP000570678"/>
    </source>
</evidence>